<feature type="domain" description="SCP" evidence="1">
    <location>
        <begin position="54"/>
        <end position="169"/>
    </location>
</feature>
<dbReference type="SUPFAM" id="SSF55797">
    <property type="entry name" value="PR-1-like"/>
    <property type="match status" value="1"/>
</dbReference>
<dbReference type="InterPro" id="IPR035940">
    <property type="entry name" value="CAP_sf"/>
</dbReference>
<accession>A0A1U7IQ23</accession>
<protein>
    <recommendedName>
        <fullName evidence="1">SCP domain-containing protein</fullName>
    </recommendedName>
</protein>
<evidence type="ECO:0000313" key="3">
    <source>
        <dbReference type="Proteomes" id="UP000185860"/>
    </source>
</evidence>
<dbReference type="AlphaFoldDB" id="A0A1U7IQ23"/>
<dbReference type="EMBL" id="MRCE01000005">
    <property type="protein sequence ID" value="OKH39503.1"/>
    <property type="molecule type" value="Genomic_DNA"/>
</dbReference>
<dbReference type="InterPro" id="IPR014044">
    <property type="entry name" value="CAP_dom"/>
</dbReference>
<dbReference type="PANTHER" id="PTHR31157">
    <property type="entry name" value="SCP DOMAIN-CONTAINING PROTEIN"/>
    <property type="match status" value="1"/>
</dbReference>
<evidence type="ECO:0000313" key="2">
    <source>
        <dbReference type="EMBL" id="OKH39503.1"/>
    </source>
</evidence>
<dbReference type="Gene3D" id="3.40.33.10">
    <property type="entry name" value="CAP"/>
    <property type="match status" value="1"/>
</dbReference>
<proteinExistence type="predicted"/>
<gene>
    <name evidence="2" type="ORF">NIES2119_06825</name>
</gene>
<dbReference type="Proteomes" id="UP000185860">
    <property type="component" value="Unassembled WGS sequence"/>
</dbReference>
<evidence type="ECO:0000259" key="1">
    <source>
        <dbReference type="Pfam" id="PF00188"/>
    </source>
</evidence>
<organism evidence="2 3">
    <name type="scientific">[Phormidium ambiguum] IAM M-71</name>
    <dbReference type="NCBI Taxonomy" id="454136"/>
    <lineage>
        <taxon>Bacteria</taxon>
        <taxon>Bacillati</taxon>
        <taxon>Cyanobacteriota</taxon>
        <taxon>Cyanophyceae</taxon>
        <taxon>Oscillatoriophycideae</taxon>
        <taxon>Aerosakkonematales</taxon>
        <taxon>Aerosakkonemataceae</taxon>
        <taxon>Floridanema</taxon>
    </lineage>
</organism>
<dbReference type="STRING" id="454136.NIES2119_06825"/>
<reference evidence="2 3" key="1">
    <citation type="submission" date="2016-11" db="EMBL/GenBank/DDBJ databases">
        <title>Draft Genome Sequences of Nine Cyanobacterial Strains from Diverse Habitats.</title>
        <authorList>
            <person name="Zhu T."/>
            <person name="Hou S."/>
            <person name="Lu X."/>
            <person name="Hess W.R."/>
        </authorList>
    </citation>
    <scope>NUCLEOTIDE SEQUENCE [LARGE SCALE GENOMIC DNA]</scope>
    <source>
        <strain evidence="2 3">IAM M-71</strain>
    </source>
</reference>
<name>A0A1U7IQ23_9CYAN</name>
<dbReference type="CDD" id="cd05379">
    <property type="entry name" value="CAP_bacterial"/>
    <property type="match status" value="1"/>
</dbReference>
<comment type="caution">
    <text evidence="2">The sequence shown here is derived from an EMBL/GenBank/DDBJ whole genome shotgun (WGS) entry which is preliminary data.</text>
</comment>
<dbReference type="PANTHER" id="PTHR31157:SF1">
    <property type="entry name" value="SCP DOMAIN-CONTAINING PROTEIN"/>
    <property type="match status" value="1"/>
</dbReference>
<dbReference type="Pfam" id="PF00188">
    <property type="entry name" value="CAP"/>
    <property type="match status" value="1"/>
</dbReference>
<sequence length="171" mass="19164">MLFCAFVALLLVGCEPARDFLPPLPGRNAPAKILLPKAQNSATAQMEAAVHQGINKVRQKNKLKPLKNNERLAQVARNYSRQMARDNFFSHTGSDGSTLSQRVRAGGIFYWAVGENLFKSRNAPQPVPFAIEGWMNSPGHRQNILHPVFTETGIGVWREGNTYYITQLFLR</sequence>